<gene>
    <name evidence="2" type="ORF">EYC80_004675</name>
</gene>
<evidence type="ECO:0000313" key="2">
    <source>
        <dbReference type="EMBL" id="KAB8303228.1"/>
    </source>
</evidence>
<keyword evidence="3" id="KW-1185">Reference proteome</keyword>
<proteinExistence type="predicted"/>
<evidence type="ECO:0000313" key="3">
    <source>
        <dbReference type="Proteomes" id="UP000326757"/>
    </source>
</evidence>
<dbReference type="AlphaFoldDB" id="A0A5N6KHU4"/>
<sequence length="200" mass="22330">MPTNQTQPNPARQTKPSPYQNPPKTTTTNLYPIPNQPPTDKIYNDPPRHQEPKASELPHLTKPHPSHPNPQSSTSPSTPSPPTRESASSFAFRRRSSFFHLRRCRWARRDVKNLKLHGWRSSMHERNSGGASGTCSDLMGKPFSRNLLIDTGRVDVVTSDRCGWKNTIEDAFTFSICFGEQAFDTSSAAISSHVIHIPSG</sequence>
<feature type="region of interest" description="Disordered" evidence="1">
    <location>
        <begin position="1"/>
        <end position="89"/>
    </location>
</feature>
<accession>A0A5N6KHU4</accession>
<name>A0A5N6KHU4_MONLA</name>
<comment type="caution">
    <text evidence="2">The sequence shown here is derived from an EMBL/GenBank/DDBJ whole genome shotgun (WGS) entry which is preliminary data.</text>
</comment>
<feature type="compositionally biased region" description="Basic and acidic residues" evidence="1">
    <location>
        <begin position="42"/>
        <end position="56"/>
    </location>
</feature>
<feature type="compositionally biased region" description="Low complexity" evidence="1">
    <location>
        <begin position="69"/>
        <end position="89"/>
    </location>
</feature>
<feature type="compositionally biased region" description="Polar residues" evidence="1">
    <location>
        <begin position="1"/>
        <end position="30"/>
    </location>
</feature>
<organism evidence="2 3">
    <name type="scientific">Monilinia laxa</name>
    <name type="common">Brown rot fungus</name>
    <name type="synonym">Sclerotinia laxa</name>
    <dbReference type="NCBI Taxonomy" id="61186"/>
    <lineage>
        <taxon>Eukaryota</taxon>
        <taxon>Fungi</taxon>
        <taxon>Dikarya</taxon>
        <taxon>Ascomycota</taxon>
        <taxon>Pezizomycotina</taxon>
        <taxon>Leotiomycetes</taxon>
        <taxon>Helotiales</taxon>
        <taxon>Sclerotiniaceae</taxon>
        <taxon>Monilinia</taxon>
    </lineage>
</organism>
<evidence type="ECO:0000256" key="1">
    <source>
        <dbReference type="SAM" id="MobiDB-lite"/>
    </source>
</evidence>
<dbReference type="EMBL" id="VIGI01000002">
    <property type="protein sequence ID" value="KAB8303228.1"/>
    <property type="molecule type" value="Genomic_DNA"/>
</dbReference>
<protein>
    <submittedName>
        <fullName evidence="2">Uncharacterized protein</fullName>
    </submittedName>
</protein>
<reference evidence="2 3" key="1">
    <citation type="submission" date="2019-06" db="EMBL/GenBank/DDBJ databases">
        <title>Genome Sequence of the Brown Rot Fungal Pathogen Monilinia laxa.</title>
        <authorList>
            <person name="De Miccolis Angelini R.M."/>
            <person name="Landi L."/>
            <person name="Abate D."/>
            <person name="Pollastro S."/>
            <person name="Romanazzi G."/>
            <person name="Faretra F."/>
        </authorList>
    </citation>
    <scope>NUCLEOTIDE SEQUENCE [LARGE SCALE GENOMIC DNA]</scope>
    <source>
        <strain evidence="2 3">Mlax316</strain>
    </source>
</reference>
<dbReference type="Proteomes" id="UP000326757">
    <property type="component" value="Unassembled WGS sequence"/>
</dbReference>